<keyword evidence="3" id="KW-1244">Viral short tail ejection system</keyword>
<comment type="function">
    <text evidence="1">Forms the portal vertex of the capsid. This portal plays critical roles in head assembly, genome packaging, neck/tail attachment, and genome ejection. The portal protein multimerizes as a single ring-shaped homododecamer arranged around a central channel.</text>
</comment>
<name>A0A0F7L637_9VIRU</name>
<evidence type="ECO:0000256" key="3">
    <source>
        <dbReference type="ARBA" id="ARBA00022470"/>
    </source>
</evidence>
<evidence type="ECO:0000256" key="7">
    <source>
        <dbReference type="ARBA" id="ARBA00023219"/>
    </source>
</evidence>
<evidence type="ECO:0000256" key="5">
    <source>
        <dbReference type="ARBA" id="ARBA00022612"/>
    </source>
</evidence>
<keyword evidence="4" id="KW-1162">Viral penetration into host cytoplasm</keyword>
<keyword evidence="3" id="KW-1171">Viral genome ejection through host cell envelope</keyword>
<dbReference type="InterPro" id="IPR020991">
    <property type="entry name" value="Connector_podovirus"/>
</dbReference>
<accession>A0A0F7L637</accession>
<comment type="subcellular location">
    <subcellularLocation>
        <location evidence="2">Virion</location>
    </subcellularLocation>
</comment>
<proteinExistence type="predicted"/>
<evidence type="ECO:0000256" key="2">
    <source>
        <dbReference type="ARBA" id="ARBA00004328"/>
    </source>
</evidence>
<evidence type="ECO:0000256" key="6">
    <source>
        <dbReference type="ARBA" id="ARBA00022844"/>
    </source>
</evidence>
<dbReference type="GO" id="GO:0044423">
    <property type="term" value="C:virion component"/>
    <property type="evidence" value="ECO:0007669"/>
    <property type="project" value="UniProtKB-KW"/>
</dbReference>
<dbReference type="GO" id="GO:0099002">
    <property type="term" value="P:symbiont genome ejection through host cell envelope, short tail mechanism"/>
    <property type="evidence" value="ECO:0007669"/>
    <property type="project" value="UniProtKB-KW"/>
</dbReference>
<evidence type="ECO:0000256" key="8">
    <source>
        <dbReference type="ARBA" id="ARBA00023296"/>
    </source>
</evidence>
<keyword evidence="7" id="KW-0231">Viral genome packaging</keyword>
<keyword evidence="5" id="KW-1188">Viral release from host cell</keyword>
<evidence type="ECO:0008006" key="10">
    <source>
        <dbReference type="Google" id="ProtNLM"/>
    </source>
</evidence>
<reference evidence="9" key="2">
    <citation type="submission" date="2015-03" db="EMBL/GenBank/DDBJ databases">
        <authorList>
            <person name="Chow C.-E.T."/>
            <person name="Winget D.M."/>
            <person name="White R.A.III."/>
            <person name="Hallam S.J."/>
            <person name="Suttle C.A."/>
        </authorList>
    </citation>
    <scope>NUCLEOTIDE SEQUENCE</scope>
    <source>
        <strain evidence="9">H4084972</strain>
    </source>
</reference>
<evidence type="ECO:0000313" key="9">
    <source>
        <dbReference type="EMBL" id="AKH47355.1"/>
    </source>
</evidence>
<protein>
    <recommendedName>
        <fullName evidence="10">Portal protein</fullName>
    </recommendedName>
</protein>
<organism evidence="9">
    <name type="scientific">uncultured marine virus</name>
    <dbReference type="NCBI Taxonomy" id="186617"/>
    <lineage>
        <taxon>Viruses</taxon>
        <taxon>environmental samples</taxon>
    </lineage>
</organism>
<sequence>MKLNASQLSKRAKAADGVKSNWESLLRDCYEFALPMRNLYQTNTPGQQKMDRVFDSTAINSTQVFASTIQQGVTPPFQEFLDFLPGSDISKADKEKATKLFKELQTKFFEVVHHSNFDLAIAEFNLDLATGTACMLVMEGNDKQPINHIAVPNAQVSLDEGPFGGVDGVFRRHSKPTRILPQEWPDILPGPLADIKKKILEDPSQVSHLLEGTYYNPETDKYIYQVLIEGHGDANSTGASVGTSSGAGNGPAPVMIVEREMEEHPWIITRWIKVAGEVFGRGPLMFALPDIKTLNKTKEFVLQRASFDVAGMWEAVDDGVMNPDTVEIFPGAVIPVAASGNFRALTPSSNMDVSQFVMADMQIGVQRALLDESLPSEAGPVRSPTEILERIKKLQQKTGTPLARYMSEFLTPWANRVLGILFRKGILGDHFKIDGKMIKAKPTSPLAQQQSLDEIQAVLRWLEISQSLGQEAFVLGVKVEDVPDWIGTKFGVDPVLIRGKTERKDMQKLIGAAMAQQNGALDPAQQQAA</sequence>
<reference evidence="9" key="1">
    <citation type="journal article" date="2015" name="Front. Microbiol.">
        <title>Combining genomic sequencing methods to explore viral diversity and reveal potential virus-host interactions.</title>
        <authorList>
            <person name="Chow C.E."/>
            <person name="Winget D.M."/>
            <person name="White R.A.III."/>
            <person name="Hallam S.J."/>
            <person name="Suttle C.A."/>
        </authorList>
    </citation>
    <scope>NUCLEOTIDE SEQUENCE</scope>
    <source>
        <strain evidence="9">H4084972</strain>
    </source>
</reference>
<dbReference type="Pfam" id="PF12236">
    <property type="entry name" value="Head-tail_con"/>
    <property type="match status" value="1"/>
</dbReference>
<evidence type="ECO:0000256" key="1">
    <source>
        <dbReference type="ARBA" id="ARBA00003421"/>
    </source>
</evidence>
<keyword evidence="6" id="KW-0946">Virion</keyword>
<dbReference type="EMBL" id="KR029592">
    <property type="protein sequence ID" value="AKH47355.1"/>
    <property type="molecule type" value="Genomic_DNA"/>
</dbReference>
<evidence type="ECO:0000256" key="4">
    <source>
        <dbReference type="ARBA" id="ARBA00022595"/>
    </source>
</evidence>
<keyword evidence="8" id="KW-1160">Virus entry into host cell</keyword>